<evidence type="ECO:0000313" key="7">
    <source>
        <dbReference type="EMBL" id="ADD76719.1"/>
    </source>
</evidence>
<dbReference type="HOGENOM" id="CLU_086025_1_0_6"/>
<comment type="similarity">
    <text evidence="4">Belongs to the YcgR family.</text>
</comment>
<comment type="function">
    <text evidence="4">Acts as a flagellar brake, regulating swimming and swarming in a bis-(3'-5') cyclic diguanylic acid (c-di-GMP)-dependent manner. Binds 1 c-di-GMP dimer per subunit. Increasing levels of c-di-GMP lead to decreased motility.</text>
</comment>
<dbReference type="EMBL" id="CP001875">
    <property type="protein sequence ID" value="ADD76719.1"/>
    <property type="molecule type" value="Genomic_DNA"/>
</dbReference>
<gene>
    <name evidence="4 7" type="primary">ycgR</name>
    <name evidence="7" type="ordered locus">PANA_1552</name>
</gene>
<keyword evidence="1 4" id="KW-0973">c-di-GMP</keyword>
<dbReference type="Gene3D" id="2.30.110.10">
    <property type="entry name" value="Electron Transport, Fmn-binding Protein, Chain A"/>
    <property type="match status" value="1"/>
</dbReference>
<keyword evidence="2 4" id="KW-0547">Nucleotide-binding</keyword>
<evidence type="ECO:0000256" key="3">
    <source>
        <dbReference type="ARBA" id="ARBA00023143"/>
    </source>
</evidence>
<evidence type="ECO:0000256" key="1">
    <source>
        <dbReference type="ARBA" id="ARBA00022636"/>
    </source>
</evidence>
<keyword evidence="3 4" id="KW-0975">Bacterial flagellum</keyword>
<feature type="domain" description="PilZ" evidence="5">
    <location>
        <begin position="120"/>
        <end position="238"/>
    </location>
</feature>
<evidence type="ECO:0000259" key="6">
    <source>
        <dbReference type="Pfam" id="PF07317"/>
    </source>
</evidence>
<feature type="domain" description="Type III secretion system flagellar brake protein YcgR PilZN" evidence="6">
    <location>
        <begin position="16"/>
        <end position="117"/>
    </location>
</feature>
<organism evidence="7 8">
    <name type="scientific">Pantoea ananatis (strain LMG 20103)</name>
    <dbReference type="NCBI Taxonomy" id="706191"/>
    <lineage>
        <taxon>Bacteria</taxon>
        <taxon>Pseudomonadati</taxon>
        <taxon>Pseudomonadota</taxon>
        <taxon>Gammaproteobacteria</taxon>
        <taxon>Enterobacterales</taxon>
        <taxon>Erwiniaceae</taxon>
        <taxon>Pantoea</taxon>
    </lineage>
</organism>
<dbReference type="InterPro" id="IPR012349">
    <property type="entry name" value="Split_barrel_FMN-bd"/>
</dbReference>
<dbReference type="GO" id="GO:0009425">
    <property type="term" value="C:bacterial-type flagellum basal body"/>
    <property type="evidence" value="ECO:0007669"/>
    <property type="project" value="UniProtKB-SubCell"/>
</dbReference>
<dbReference type="InterPro" id="IPR009926">
    <property type="entry name" value="T3SS_YcgR_PilZN"/>
</dbReference>
<evidence type="ECO:0000256" key="2">
    <source>
        <dbReference type="ARBA" id="ARBA00022741"/>
    </source>
</evidence>
<dbReference type="GO" id="GO:0035438">
    <property type="term" value="F:cyclic-di-GMP binding"/>
    <property type="evidence" value="ECO:0007669"/>
    <property type="project" value="UniProtKB-UniRule"/>
</dbReference>
<dbReference type="InterPro" id="IPR009875">
    <property type="entry name" value="PilZ_domain"/>
</dbReference>
<dbReference type="KEGG" id="pam:PANA_1552"/>
<dbReference type="STRING" id="706191.PANA_1552"/>
<comment type="subcellular location">
    <subcellularLocation>
        <location evidence="4">Bacterial flagellum basal body</location>
    </subcellularLocation>
</comment>
<dbReference type="GO" id="GO:0071945">
    <property type="term" value="P:regulation of bacterial-type flagellum-dependent cell motility by regulation of motor speed"/>
    <property type="evidence" value="ECO:0007669"/>
    <property type="project" value="UniProtKB-UniRule"/>
</dbReference>
<dbReference type="Pfam" id="PF07317">
    <property type="entry name" value="PilZN"/>
    <property type="match status" value="1"/>
</dbReference>
<evidence type="ECO:0000313" key="8">
    <source>
        <dbReference type="Proteomes" id="UP000001702"/>
    </source>
</evidence>
<evidence type="ECO:0000256" key="4">
    <source>
        <dbReference type="HAMAP-Rule" id="MF_01457"/>
    </source>
</evidence>
<dbReference type="AlphaFoldDB" id="D4GCP6"/>
<accession>D4GCP6</accession>
<name>D4GCP6_PANAM</name>
<dbReference type="HAMAP" id="MF_01457">
    <property type="entry name" value="YcgR"/>
    <property type="match status" value="1"/>
</dbReference>
<dbReference type="Gene3D" id="2.40.10.220">
    <property type="entry name" value="predicted glycosyltransferase like domains"/>
    <property type="match status" value="1"/>
</dbReference>
<sequence>MLIWSQQVKETDKEQYLKRGTLAVLGVMKDLLQLQTPLLVNFSRGQFISRMLAADETRIVFDLGSNNLDNDYALHCNEITVFAETHGAKIEFALGALEKTDFEGLPAFQAALPDVLWQIQRREFFRISAPMEPQFWCHCQWPDGTAARLRLQDLSLGGIGVLVEEAMPEGLKSGDDFNSLQVELGEFGQFNVSAKLMHIGERSIITNKNETKVTPRLSFRFTALEPHQERQLQQIIFALERQARDKAQRFQ</sequence>
<comment type="subunit">
    <text evidence="4">Monomer. Interacts with the flagellar basal bodies.</text>
</comment>
<dbReference type="eggNOG" id="COG5581">
    <property type="taxonomic scope" value="Bacteria"/>
</dbReference>
<evidence type="ECO:0000259" key="5">
    <source>
        <dbReference type="Pfam" id="PF07238"/>
    </source>
</evidence>
<keyword evidence="8" id="KW-1185">Reference proteome</keyword>
<dbReference type="GO" id="GO:0071973">
    <property type="term" value="P:bacterial-type flagellum-dependent cell motility"/>
    <property type="evidence" value="ECO:0007669"/>
    <property type="project" value="UniProtKB-UniRule"/>
</dbReference>
<dbReference type="Proteomes" id="UP000001702">
    <property type="component" value="Chromosome"/>
</dbReference>
<reference evidence="7 8" key="1">
    <citation type="journal article" date="2010" name="J. Bacteriol.">
        <title>Genome sequence of Pantoea ananatis LMG20103, the causative agent of Eucalyptus blight and dieback.</title>
        <authorList>
            <person name="De Maayer P."/>
            <person name="Chan W.Y."/>
            <person name="Venter S.N."/>
            <person name="Toth I.K."/>
            <person name="Birch P.R."/>
            <person name="Joubert F."/>
            <person name="Coutinho T.A."/>
        </authorList>
    </citation>
    <scope>NUCLEOTIDE SEQUENCE [LARGE SCALE GENOMIC DNA]</scope>
    <source>
        <strain evidence="7 8">LMG 20103</strain>
    </source>
</reference>
<dbReference type="InterPro" id="IPR023787">
    <property type="entry name" value="T3SS_YcgR"/>
</dbReference>
<dbReference type="Pfam" id="PF07238">
    <property type="entry name" value="PilZ"/>
    <property type="match status" value="1"/>
</dbReference>
<protein>
    <recommendedName>
        <fullName evidence="4">Flagellar brake protein YcgR</fullName>
    </recommendedName>
    <alternativeName>
        <fullName evidence="4">Cyclic di-GMP binding protein YcgR</fullName>
    </alternativeName>
</protein>
<proteinExistence type="inferred from homology"/>